<dbReference type="GO" id="GO:0005829">
    <property type="term" value="C:cytosol"/>
    <property type="evidence" value="ECO:0007669"/>
    <property type="project" value="TreeGrafter"/>
</dbReference>
<dbReference type="Pfam" id="PF01584">
    <property type="entry name" value="CheW"/>
    <property type="match status" value="1"/>
</dbReference>
<dbReference type="KEGG" id="bfz:BAU07_08165"/>
<sequence length="218" mass="23270">MHEPAPAPIDDCWNRIGIRGDRSCERLQTHIHCRHCPVYAASARTLLTRVAPTLQQAASIADPAATPEPEATLPVLVFRLHAEWLALPTAALAEVTPLRPVHALPRRAGMVLGVCNVRGRLLPCVSLAVLLDLPPATPDDPRDKPTPRMLVMGGGSGALVVPVDDIDGIRAVSLSGIGPLPRTVSGTHYVRGVIRHAERTVGLLDDARLVQAIEGRLG</sequence>
<keyword evidence="6" id="KW-1185">Reference proteome</keyword>
<dbReference type="Gene3D" id="2.30.30.40">
    <property type="entry name" value="SH3 Domains"/>
    <property type="match status" value="1"/>
</dbReference>
<dbReference type="RefSeq" id="WP_066655874.1">
    <property type="nucleotide sequence ID" value="NZ_CBCSCL010000028.1"/>
</dbReference>
<organism evidence="5 6">
    <name type="scientific">Bordetella flabilis</name>
    <dbReference type="NCBI Taxonomy" id="463014"/>
    <lineage>
        <taxon>Bacteria</taxon>
        <taxon>Pseudomonadati</taxon>
        <taxon>Pseudomonadota</taxon>
        <taxon>Betaproteobacteria</taxon>
        <taxon>Burkholderiales</taxon>
        <taxon>Alcaligenaceae</taxon>
        <taxon>Bordetella</taxon>
    </lineage>
</organism>
<dbReference type="InterPro" id="IPR036061">
    <property type="entry name" value="CheW-like_dom_sf"/>
</dbReference>
<dbReference type="GO" id="GO:0007165">
    <property type="term" value="P:signal transduction"/>
    <property type="evidence" value="ECO:0007669"/>
    <property type="project" value="InterPro"/>
</dbReference>
<gene>
    <name evidence="5" type="ORF">BAU07_08165</name>
</gene>
<accession>A0A193GAR1</accession>
<evidence type="ECO:0000256" key="1">
    <source>
        <dbReference type="ARBA" id="ARBA00004496"/>
    </source>
</evidence>
<evidence type="ECO:0000313" key="5">
    <source>
        <dbReference type="EMBL" id="ANN77087.1"/>
    </source>
</evidence>
<dbReference type="InterPro" id="IPR039315">
    <property type="entry name" value="CheW"/>
</dbReference>
<protein>
    <recommendedName>
        <fullName evidence="2">Chemotaxis protein CheW</fullName>
    </recommendedName>
</protein>
<proteinExistence type="predicted"/>
<evidence type="ECO:0000256" key="3">
    <source>
        <dbReference type="ARBA" id="ARBA00022490"/>
    </source>
</evidence>
<evidence type="ECO:0000256" key="2">
    <source>
        <dbReference type="ARBA" id="ARBA00021483"/>
    </source>
</evidence>
<dbReference type="PANTHER" id="PTHR22617:SF45">
    <property type="entry name" value="CHEMOTAXIS PROTEIN CHEW"/>
    <property type="match status" value="1"/>
</dbReference>
<dbReference type="PROSITE" id="PS50851">
    <property type="entry name" value="CHEW"/>
    <property type="match status" value="1"/>
</dbReference>
<dbReference type="SMART" id="SM00260">
    <property type="entry name" value="CheW"/>
    <property type="match status" value="1"/>
</dbReference>
<dbReference type="Gene3D" id="2.40.50.180">
    <property type="entry name" value="CheA-289, Domain 4"/>
    <property type="match status" value="1"/>
</dbReference>
<dbReference type="GO" id="GO:0006935">
    <property type="term" value="P:chemotaxis"/>
    <property type="evidence" value="ECO:0007669"/>
    <property type="project" value="InterPro"/>
</dbReference>
<feature type="domain" description="CheW-like" evidence="4">
    <location>
        <begin position="72"/>
        <end position="215"/>
    </location>
</feature>
<dbReference type="Proteomes" id="UP000091926">
    <property type="component" value="Chromosome"/>
</dbReference>
<evidence type="ECO:0000313" key="6">
    <source>
        <dbReference type="Proteomes" id="UP000091926"/>
    </source>
</evidence>
<dbReference type="OrthoDB" id="21516at2"/>
<dbReference type="SUPFAM" id="SSF50341">
    <property type="entry name" value="CheW-like"/>
    <property type="match status" value="1"/>
</dbReference>
<dbReference type="AlphaFoldDB" id="A0A193GAR1"/>
<dbReference type="EMBL" id="CP016172">
    <property type="protein sequence ID" value="ANN77087.1"/>
    <property type="molecule type" value="Genomic_DNA"/>
</dbReference>
<reference evidence="5 6" key="1">
    <citation type="submission" date="2016-06" db="EMBL/GenBank/DDBJ databases">
        <title>Complete genome sequences of Bordetella bronchialis and Bordetella flabilis.</title>
        <authorList>
            <person name="LiPuma J.J."/>
            <person name="Spilker T."/>
        </authorList>
    </citation>
    <scope>NUCLEOTIDE SEQUENCE [LARGE SCALE GENOMIC DNA]</scope>
    <source>
        <strain evidence="5 6">AU10664</strain>
    </source>
</reference>
<dbReference type="PANTHER" id="PTHR22617">
    <property type="entry name" value="CHEMOTAXIS SENSOR HISTIDINE KINASE-RELATED"/>
    <property type="match status" value="1"/>
</dbReference>
<dbReference type="InterPro" id="IPR002545">
    <property type="entry name" value="CheW-lke_dom"/>
</dbReference>
<keyword evidence="3" id="KW-0963">Cytoplasm</keyword>
<name>A0A193GAR1_9BORD</name>
<comment type="subcellular location">
    <subcellularLocation>
        <location evidence="1">Cytoplasm</location>
    </subcellularLocation>
</comment>
<dbReference type="STRING" id="463014.BAU07_08165"/>
<evidence type="ECO:0000259" key="4">
    <source>
        <dbReference type="PROSITE" id="PS50851"/>
    </source>
</evidence>